<comment type="caution">
    <text evidence="6">The sequence shown here is derived from an EMBL/GenBank/DDBJ whole genome shotgun (WGS) entry which is preliminary data.</text>
</comment>
<sequence>MMIDPISTSHFANEIKSPEALSAQKTSFSRWLTDIAASTNDKLLAADSALQQAASGQAPNLHRTMLALEEAKLSFQFLEQIRNRLLSAYQDVLREQI</sequence>
<evidence type="ECO:0000256" key="4">
    <source>
        <dbReference type="ARBA" id="ARBA00023143"/>
    </source>
</evidence>
<keyword evidence="7" id="KW-1185">Reference proteome</keyword>
<comment type="similarity">
    <text evidence="2 5">Belongs to the FliE family.</text>
</comment>
<dbReference type="Pfam" id="PF02049">
    <property type="entry name" value="FliE"/>
    <property type="match status" value="1"/>
</dbReference>
<dbReference type="RefSeq" id="WP_382343746.1">
    <property type="nucleotide sequence ID" value="NZ_JBHSAB010000024.1"/>
</dbReference>
<dbReference type="NCBIfam" id="TIGR00205">
    <property type="entry name" value="fliE"/>
    <property type="match status" value="1"/>
</dbReference>
<dbReference type="HAMAP" id="MF_00724">
    <property type="entry name" value="FliE"/>
    <property type="match status" value="1"/>
</dbReference>
<reference evidence="7" key="1">
    <citation type="journal article" date="2019" name="Int. J. Syst. Evol. Microbiol.">
        <title>The Global Catalogue of Microorganisms (GCM) 10K type strain sequencing project: providing services to taxonomists for standard genome sequencing and annotation.</title>
        <authorList>
            <consortium name="The Broad Institute Genomics Platform"/>
            <consortium name="The Broad Institute Genome Sequencing Center for Infectious Disease"/>
            <person name="Wu L."/>
            <person name="Ma J."/>
        </authorList>
    </citation>
    <scope>NUCLEOTIDE SEQUENCE [LARGE SCALE GENOMIC DNA]</scope>
    <source>
        <strain evidence="7">CCUG 59858</strain>
    </source>
</reference>
<evidence type="ECO:0000256" key="3">
    <source>
        <dbReference type="ARBA" id="ARBA00018024"/>
    </source>
</evidence>
<evidence type="ECO:0000256" key="2">
    <source>
        <dbReference type="ARBA" id="ARBA00009272"/>
    </source>
</evidence>
<name>A0ABV8CGU3_9GAMM</name>
<comment type="subcellular location">
    <subcellularLocation>
        <location evidence="1 5">Bacterial flagellum basal body</location>
    </subcellularLocation>
</comment>
<proteinExistence type="inferred from homology"/>
<dbReference type="InterPro" id="IPR001624">
    <property type="entry name" value="FliE"/>
</dbReference>
<dbReference type="EMBL" id="JBHSAB010000024">
    <property type="protein sequence ID" value="MFC3909483.1"/>
    <property type="molecule type" value="Genomic_DNA"/>
</dbReference>
<keyword evidence="6" id="KW-0966">Cell projection</keyword>
<organism evidence="6 7">
    <name type="scientific">Legionella dresdenensis</name>
    <dbReference type="NCBI Taxonomy" id="450200"/>
    <lineage>
        <taxon>Bacteria</taxon>
        <taxon>Pseudomonadati</taxon>
        <taxon>Pseudomonadota</taxon>
        <taxon>Gammaproteobacteria</taxon>
        <taxon>Legionellales</taxon>
        <taxon>Legionellaceae</taxon>
        <taxon>Legionella</taxon>
    </lineage>
</organism>
<gene>
    <name evidence="5 6" type="primary">fliE</name>
    <name evidence="6" type="ORF">ACFORL_10425</name>
</gene>
<protein>
    <recommendedName>
        <fullName evidence="3 5">Flagellar hook-basal body complex protein FliE</fullName>
    </recommendedName>
</protein>
<evidence type="ECO:0000256" key="1">
    <source>
        <dbReference type="ARBA" id="ARBA00004117"/>
    </source>
</evidence>
<dbReference type="PANTHER" id="PTHR34653">
    <property type="match status" value="1"/>
</dbReference>
<evidence type="ECO:0000313" key="7">
    <source>
        <dbReference type="Proteomes" id="UP001595758"/>
    </source>
</evidence>
<evidence type="ECO:0000256" key="5">
    <source>
        <dbReference type="HAMAP-Rule" id="MF_00724"/>
    </source>
</evidence>
<keyword evidence="6" id="KW-0969">Cilium</keyword>
<dbReference type="PRINTS" id="PR01006">
    <property type="entry name" value="FLGHOOKFLIE"/>
</dbReference>
<accession>A0ABV8CGU3</accession>
<evidence type="ECO:0000313" key="6">
    <source>
        <dbReference type="EMBL" id="MFC3909483.1"/>
    </source>
</evidence>
<keyword evidence="4 5" id="KW-0975">Bacterial flagellum</keyword>
<keyword evidence="6" id="KW-0282">Flagellum</keyword>
<dbReference type="PANTHER" id="PTHR34653:SF1">
    <property type="entry name" value="FLAGELLAR HOOK-BASAL BODY COMPLEX PROTEIN FLIE"/>
    <property type="match status" value="1"/>
</dbReference>
<dbReference type="Proteomes" id="UP001595758">
    <property type="component" value="Unassembled WGS sequence"/>
</dbReference>